<feature type="signal peptide" evidence="8">
    <location>
        <begin position="1"/>
        <end position="23"/>
    </location>
</feature>
<evidence type="ECO:0000256" key="7">
    <source>
        <dbReference type="SAM" id="Phobius"/>
    </source>
</evidence>
<dbReference type="KEGG" id="gph:GEMMAAP_18720"/>
<feature type="transmembrane region" description="Helical" evidence="7">
    <location>
        <begin position="493"/>
        <end position="516"/>
    </location>
</feature>
<feature type="transmembrane region" description="Helical" evidence="7">
    <location>
        <begin position="562"/>
        <end position="580"/>
    </location>
</feature>
<dbReference type="Pfam" id="PF13899">
    <property type="entry name" value="Thioredoxin_7"/>
    <property type="match status" value="1"/>
</dbReference>
<evidence type="ECO:0008006" key="13">
    <source>
        <dbReference type="Google" id="ProtNLM"/>
    </source>
</evidence>
<dbReference type="EMBL" id="CP011454">
    <property type="protein sequence ID" value="AMW07020.1"/>
    <property type="molecule type" value="Genomic_DNA"/>
</dbReference>
<dbReference type="Gene3D" id="3.40.30.10">
    <property type="entry name" value="Glutaredoxin"/>
    <property type="match status" value="1"/>
</dbReference>
<dbReference type="SUPFAM" id="SSF52833">
    <property type="entry name" value="Thioredoxin-like"/>
    <property type="match status" value="1"/>
</dbReference>
<keyword evidence="6" id="KW-0676">Redox-active center</keyword>
<keyword evidence="3" id="KW-0201">Cytochrome c-type biogenesis</keyword>
<dbReference type="CDD" id="cd02953">
    <property type="entry name" value="DsbDgamma"/>
    <property type="match status" value="1"/>
</dbReference>
<dbReference type="InterPro" id="IPR035671">
    <property type="entry name" value="DsbD_gamma"/>
</dbReference>
<feature type="transmembrane region" description="Helical" evidence="7">
    <location>
        <begin position="382"/>
        <end position="402"/>
    </location>
</feature>
<feature type="transmembrane region" description="Helical" evidence="7">
    <location>
        <begin position="333"/>
        <end position="361"/>
    </location>
</feature>
<keyword evidence="5 7" id="KW-0472">Membrane</keyword>
<feature type="transmembrane region" description="Helical" evidence="7">
    <location>
        <begin position="592"/>
        <end position="610"/>
    </location>
</feature>
<proteinExistence type="predicted"/>
<sequence>MSSRLAAFLLSLAVLFGTVRVEAQGRDATEDLSPNSDIALVAERSGLQPGSSTTVAFRITMEPGWHTYWTNPGDAGLPLHASWTLPSGVTVSALRYPVPHVLPQPPFMSYGYEREVLVLADLTVASSVPVGTTLNIAADVDFLVCADVCLPASGHVALTAPAAARTMPSTWASAIADTRARLTTPSTGWDTRIWRDGSRLVLVARVPDAARGTLRAAYLVPDSTGVLEHAAEQRVVLVGDTLILAMTVDKSLSDTASRVTGVLVHDVATSAVGTQLDARVLSAPPAGAATVLARLDGPTAVGTGGAVADAATRATTGTSAVAESEGLAEGARIGMWLAIGLAFVGGLLLNLMPCVFPVLSIKILSFVERGGDDGNGNAGRQHAMVFTAGVLTTFWVLAGSLYALRAGGAQLGWGFHLQSPAVVTVLALVVFALALNMSGVFTMGMSLTRLGAVGGGERYVDSFLTGLLAVVVATPCTAPFMGAALGYALTQHAAIGLAVFTSLGLGLAAPYMVLASNPSLLRRLPRPGPWLETFKQLLAFPLYATVVWLLWVLGRQAGTDQLSLALLVGVVVSFAGWMAGRAQLAGHARRSVVSLAFAGLAIAGGGFAVASQPVVAPVAAPTPVGWEPWSAARVAEARAAGRAVFVDFTAAWCLSCQVNERVVLHTDAVQQAFANGKVVLLRADWTSRNAEITRLLATFGRSGVPLYVMYPSAANSQAEVLSAVLTPGQVMDAVTRATAAGASASD</sequence>
<feature type="transmembrane region" description="Helical" evidence="7">
    <location>
        <begin position="537"/>
        <end position="556"/>
    </location>
</feature>
<evidence type="ECO:0000256" key="5">
    <source>
        <dbReference type="ARBA" id="ARBA00023136"/>
    </source>
</evidence>
<dbReference type="AlphaFoldDB" id="A0A143BR09"/>
<feature type="transmembrane region" description="Helical" evidence="7">
    <location>
        <begin position="422"/>
        <end position="442"/>
    </location>
</feature>
<dbReference type="InterPro" id="IPR036249">
    <property type="entry name" value="Thioredoxin-like_sf"/>
</dbReference>
<keyword evidence="8" id="KW-0732">Signal</keyword>
<dbReference type="Pfam" id="PF02683">
    <property type="entry name" value="DsbD_TM"/>
    <property type="match status" value="1"/>
</dbReference>
<comment type="subcellular location">
    <subcellularLocation>
        <location evidence="1">Membrane</location>
        <topology evidence="1">Multi-pass membrane protein</topology>
    </subcellularLocation>
</comment>
<dbReference type="eggNOG" id="COG4232">
    <property type="taxonomic scope" value="Bacteria"/>
</dbReference>
<dbReference type="eggNOG" id="COG4233">
    <property type="taxonomic scope" value="Bacteria"/>
</dbReference>
<keyword evidence="2 7" id="KW-0812">Transmembrane</keyword>
<dbReference type="InterPro" id="IPR028250">
    <property type="entry name" value="DsbDN"/>
</dbReference>
<dbReference type="InterPro" id="IPR017937">
    <property type="entry name" value="Thioredoxin_CS"/>
</dbReference>
<evidence type="ECO:0000256" key="6">
    <source>
        <dbReference type="ARBA" id="ARBA00023284"/>
    </source>
</evidence>
<evidence type="ECO:0000259" key="9">
    <source>
        <dbReference type="Pfam" id="PF02683"/>
    </source>
</evidence>
<dbReference type="GO" id="GO:0016020">
    <property type="term" value="C:membrane"/>
    <property type="evidence" value="ECO:0007669"/>
    <property type="project" value="UniProtKB-SubCell"/>
</dbReference>
<organism evidence="11 12">
    <name type="scientific">Gemmatimonas phototrophica</name>
    <dbReference type="NCBI Taxonomy" id="1379270"/>
    <lineage>
        <taxon>Bacteria</taxon>
        <taxon>Pseudomonadati</taxon>
        <taxon>Gemmatimonadota</taxon>
        <taxon>Gemmatimonadia</taxon>
        <taxon>Gemmatimonadales</taxon>
        <taxon>Gemmatimonadaceae</taxon>
        <taxon>Gemmatimonas</taxon>
    </lineage>
</organism>
<evidence type="ECO:0000256" key="8">
    <source>
        <dbReference type="SAM" id="SignalP"/>
    </source>
</evidence>
<dbReference type="Pfam" id="PF11412">
    <property type="entry name" value="DsbD_N"/>
    <property type="match status" value="1"/>
</dbReference>
<keyword evidence="4 7" id="KW-1133">Transmembrane helix</keyword>
<keyword evidence="12" id="KW-1185">Reference proteome</keyword>
<dbReference type="Proteomes" id="UP000076404">
    <property type="component" value="Chromosome"/>
</dbReference>
<reference evidence="11 12" key="1">
    <citation type="journal article" date="2014" name="Proc. Natl. Acad. Sci. U.S.A.">
        <title>Functional type 2 photosynthetic reaction centers found in the rare bacterial phylum Gemmatimonadetes.</title>
        <authorList>
            <person name="Zeng Y."/>
            <person name="Feng F."/>
            <person name="Medova H."/>
            <person name="Dean J."/>
            <person name="Koblizek M."/>
        </authorList>
    </citation>
    <scope>NUCLEOTIDE SEQUENCE [LARGE SCALE GENOMIC DNA]</scope>
    <source>
        <strain evidence="11 12">AP64</strain>
    </source>
</reference>
<feature type="transmembrane region" description="Helical" evidence="7">
    <location>
        <begin position="463"/>
        <end position="487"/>
    </location>
</feature>
<evidence type="ECO:0000256" key="2">
    <source>
        <dbReference type="ARBA" id="ARBA00022692"/>
    </source>
</evidence>
<evidence type="ECO:0000256" key="1">
    <source>
        <dbReference type="ARBA" id="ARBA00004141"/>
    </source>
</evidence>
<protein>
    <recommendedName>
        <fullName evidence="13">Thioredoxin domain-containing protein</fullName>
    </recommendedName>
</protein>
<dbReference type="STRING" id="1379270.GEMMAAP_18720"/>
<dbReference type="OrthoDB" id="9811036at2"/>
<dbReference type="GO" id="GO:0017004">
    <property type="term" value="P:cytochrome complex assembly"/>
    <property type="evidence" value="ECO:0007669"/>
    <property type="project" value="UniProtKB-KW"/>
</dbReference>
<evidence type="ECO:0000256" key="4">
    <source>
        <dbReference type="ARBA" id="ARBA00022989"/>
    </source>
</evidence>
<dbReference type="RefSeq" id="WP_026850959.1">
    <property type="nucleotide sequence ID" value="NZ_CP011454.1"/>
</dbReference>
<evidence type="ECO:0000256" key="3">
    <source>
        <dbReference type="ARBA" id="ARBA00022748"/>
    </source>
</evidence>
<dbReference type="GO" id="GO:0045454">
    <property type="term" value="P:cell redox homeostasis"/>
    <property type="evidence" value="ECO:0007669"/>
    <property type="project" value="TreeGrafter"/>
</dbReference>
<evidence type="ECO:0000313" key="12">
    <source>
        <dbReference type="Proteomes" id="UP000076404"/>
    </source>
</evidence>
<feature type="domain" description="Cytochrome C biogenesis protein transmembrane" evidence="9">
    <location>
        <begin position="336"/>
        <end position="550"/>
    </location>
</feature>
<dbReference type="GO" id="GO:0015035">
    <property type="term" value="F:protein-disulfide reductase activity"/>
    <property type="evidence" value="ECO:0007669"/>
    <property type="project" value="TreeGrafter"/>
</dbReference>
<name>A0A143BR09_9BACT</name>
<accession>A0A143BR09</accession>
<feature type="chain" id="PRO_5007506941" description="Thioredoxin domain-containing protein" evidence="8">
    <location>
        <begin position="24"/>
        <end position="746"/>
    </location>
</feature>
<dbReference type="PANTHER" id="PTHR32234:SF3">
    <property type="entry name" value="SUPPRESSION OF COPPER SENSITIVITY PROTEIN"/>
    <property type="match status" value="1"/>
</dbReference>
<dbReference type="PROSITE" id="PS00194">
    <property type="entry name" value="THIOREDOXIN_1"/>
    <property type="match status" value="1"/>
</dbReference>
<dbReference type="PANTHER" id="PTHR32234">
    <property type="entry name" value="THIOL:DISULFIDE INTERCHANGE PROTEIN DSBD"/>
    <property type="match status" value="1"/>
</dbReference>
<feature type="domain" description="Thiol:disulfide interchange protein DsbD N-terminal" evidence="10">
    <location>
        <begin position="49"/>
        <end position="159"/>
    </location>
</feature>
<evidence type="ECO:0000313" key="11">
    <source>
        <dbReference type="EMBL" id="AMW07020.1"/>
    </source>
</evidence>
<evidence type="ECO:0000259" key="10">
    <source>
        <dbReference type="Pfam" id="PF11412"/>
    </source>
</evidence>
<dbReference type="InterPro" id="IPR003834">
    <property type="entry name" value="Cyt_c_assmbl_TM_dom"/>
</dbReference>
<gene>
    <name evidence="11" type="ORF">GEMMAAP_18720</name>
</gene>
<reference evidence="11 12" key="2">
    <citation type="journal article" date="2016" name="Environ. Microbiol. Rep.">
        <title>Metagenomic evidence for the presence of phototrophic Gemmatimonadetes bacteria in diverse environments.</title>
        <authorList>
            <person name="Zeng Y."/>
            <person name="Baumbach J."/>
            <person name="Barbosa E.G."/>
            <person name="Azevedo V."/>
            <person name="Zhang C."/>
            <person name="Koblizek M."/>
        </authorList>
    </citation>
    <scope>NUCLEOTIDE SEQUENCE [LARGE SCALE GENOMIC DNA]</scope>
    <source>
        <strain evidence="11 12">AP64</strain>
    </source>
</reference>